<dbReference type="GeneID" id="130466762"/>
<name>A0ABM3R6V5_SPIOL</name>
<dbReference type="SUPFAM" id="SSF56219">
    <property type="entry name" value="DNase I-like"/>
    <property type="match status" value="1"/>
</dbReference>
<reference evidence="1" key="1">
    <citation type="journal article" date="2021" name="Nat. Commun.">
        <title>Genomic analyses provide insights into spinach domestication and the genetic basis of agronomic traits.</title>
        <authorList>
            <person name="Cai X."/>
            <person name="Sun X."/>
            <person name="Xu C."/>
            <person name="Sun H."/>
            <person name="Wang X."/>
            <person name="Ge C."/>
            <person name="Zhang Z."/>
            <person name="Wang Q."/>
            <person name="Fei Z."/>
            <person name="Jiao C."/>
            <person name="Wang Q."/>
        </authorList>
    </citation>
    <scope>NUCLEOTIDE SEQUENCE [LARGE SCALE GENOMIC DNA]</scope>
    <source>
        <strain evidence="1">cv. Varoflay</strain>
    </source>
</reference>
<dbReference type="InterPro" id="IPR036691">
    <property type="entry name" value="Endo/exonu/phosph_ase_sf"/>
</dbReference>
<evidence type="ECO:0000313" key="1">
    <source>
        <dbReference type="Proteomes" id="UP000813463"/>
    </source>
</evidence>
<proteinExistence type="predicted"/>
<evidence type="ECO:0000313" key="2">
    <source>
        <dbReference type="RefSeq" id="XP_056691341.1"/>
    </source>
</evidence>
<sequence>MRNCMLHCKLTEVKTVGRLYTWNNKQDGEDRVFSRIDRVLANSEWNDLFDTAEANFMPEGHYDHSPMLLNCYQRAPQKRPFRFFNMWTTSPRFNTIVEENWKKYVYGCPMYRVMQKLKWIKMDLKVLNQEGYNNVEAEQIKRHKALLEVQNLLHSTPGDQGLASREKVASDEYRRARENYLSFLQQTAKVQWLQNGDDNTKAFHQSIRQRRKQNRIYAIHNGEGKWVQTDTEVQMAFVQFYKNLFCTTMENKAPLLDAVMDMGPRLNDTHRGRLACSVTVEDIKRVLDTIPSSKAPGMDGFNSHFFRTTWDTIKGDIHSAIKDFFETGKILKEVNITSITLVPKVKVTSSVGDFRPIACCSVIYKCISKLMCEKLN</sequence>
<dbReference type="Gene3D" id="3.60.10.10">
    <property type="entry name" value="Endonuclease/exonuclease/phosphatase"/>
    <property type="match status" value="1"/>
</dbReference>
<keyword evidence="1" id="KW-1185">Reference proteome</keyword>
<evidence type="ECO:0008006" key="3">
    <source>
        <dbReference type="Google" id="ProtNLM"/>
    </source>
</evidence>
<dbReference type="RefSeq" id="XP_056691341.1">
    <property type="nucleotide sequence ID" value="XM_056835363.1"/>
</dbReference>
<gene>
    <name evidence="2" type="primary">LOC130466762</name>
</gene>
<accession>A0ABM3R6V5</accession>
<protein>
    <recommendedName>
        <fullName evidence="3">Reverse transcriptase domain-containing protein</fullName>
    </recommendedName>
</protein>
<organism evidence="1 2">
    <name type="scientific">Spinacia oleracea</name>
    <name type="common">Spinach</name>
    <dbReference type="NCBI Taxonomy" id="3562"/>
    <lineage>
        <taxon>Eukaryota</taxon>
        <taxon>Viridiplantae</taxon>
        <taxon>Streptophyta</taxon>
        <taxon>Embryophyta</taxon>
        <taxon>Tracheophyta</taxon>
        <taxon>Spermatophyta</taxon>
        <taxon>Magnoliopsida</taxon>
        <taxon>eudicotyledons</taxon>
        <taxon>Gunneridae</taxon>
        <taxon>Pentapetalae</taxon>
        <taxon>Caryophyllales</taxon>
        <taxon>Chenopodiaceae</taxon>
        <taxon>Chenopodioideae</taxon>
        <taxon>Anserineae</taxon>
        <taxon>Spinacia</taxon>
    </lineage>
</organism>
<reference evidence="2" key="2">
    <citation type="submission" date="2025-08" db="UniProtKB">
        <authorList>
            <consortium name="RefSeq"/>
        </authorList>
    </citation>
    <scope>IDENTIFICATION</scope>
    <source>
        <tissue evidence="2">Leaf</tissue>
    </source>
</reference>
<dbReference type="PANTHER" id="PTHR33710:SF81">
    <property type="entry name" value="ENDONUCLEASE_EXONUCLEASE_PHOSPHATASE DOMAIN-CONTAINING PROTEIN"/>
    <property type="match status" value="1"/>
</dbReference>
<dbReference type="PANTHER" id="PTHR33710">
    <property type="entry name" value="BNAC02G09200D PROTEIN"/>
    <property type="match status" value="1"/>
</dbReference>
<dbReference type="Proteomes" id="UP000813463">
    <property type="component" value="Chromosome 2"/>
</dbReference>